<accession>A0A4R9KB93</accession>
<dbReference type="Proteomes" id="UP000297762">
    <property type="component" value="Unassembled WGS sequence"/>
</dbReference>
<sequence length="792" mass="83246">MSLLLLSCYKPPQASTLLDFFGLKTDIDALNTPIKVFVQVSGLKSGTLTIGNQLSESLIFNSNGTQRFPSLVKPGSDYSVSVMGLTGASLQQTCNINNPEGPVVFPFTTIYISCGTVFYDLSVQVVGLDPSISAISPLTVQNAGDKLNFKSDSTKTFTHKVGDSASYSISLVSVPTGHSCFFVPNNSGSGNISGGSLTVLLNCTSVLEIQPKSKLLTPGGKISIRISSHAVDPGSCSFSSITLPGKVNAALLTNPPTISYPGSPNDNIIQITANSPDFWGPAGNTFIRLLGCTAKGLEIQNGNPIQYDFTSTENIRLVDSSSGTDVPGCGLGTGANAFCESIERGITECNLSGTICSVFVSEGSYIPKTPILLSGNTSLFGGFAVGFPDLDSDPINHPTRIQDSFITSCGSNFFDFCNAILISTTSLDSTNKNLTVSGFQIQSNLDADYSAGIQITDSRTNLGKIFISHNIVAGNESNDTGSGIRAGLLINQSDNIVVTENWLRGGSGRKYSIGTMIEGSGSAAQPIVLARNLLDGLVSTDPNGFSAGVWIETGNFDAVILTENKINAYQYLNPGFIPENSYGIAFSDAVDSTLIINNDIFVGNSQTSSLGKATGIFLQSGVGIHRILNNQIFSNSQIGNSAGINFLTPPDSSSIIRGNNFYVSVPVVIGIDQYIFCSGVLNQDDCAHPIAGQFVGDYTNSYGDNPKFAGTNQIDQIWNYNTTTGTPNSANSPCTALYGGIDLNSIALPITVAPFIITDFLQNPRTTNSTPFTPSGAGSISIGALEADGNCL</sequence>
<gene>
    <name evidence="1" type="ORF">EHQ64_08880</name>
</gene>
<comment type="caution">
    <text evidence="1">The sequence shown here is derived from an EMBL/GenBank/DDBJ whole genome shotgun (WGS) entry which is preliminary data.</text>
</comment>
<evidence type="ECO:0000313" key="1">
    <source>
        <dbReference type="EMBL" id="TGL62083.1"/>
    </source>
</evidence>
<name>A0A4R9KB93_9LEPT</name>
<keyword evidence="2" id="KW-1185">Reference proteome</keyword>
<protein>
    <submittedName>
        <fullName evidence="1">Uncharacterized protein</fullName>
    </submittedName>
</protein>
<organism evidence="1 2">
    <name type="scientific">Leptospira sarikeiensis</name>
    <dbReference type="NCBI Taxonomy" id="2484943"/>
    <lineage>
        <taxon>Bacteria</taxon>
        <taxon>Pseudomonadati</taxon>
        <taxon>Spirochaetota</taxon>
        <taxon>Spirochaetia</taxon>
        <taxon>Leptospirales</taxon>
        <taxon>Leptospiraceae</taxon>
        <taxon>Leptospira</taxon>
    </lineage>
</organism>
<evidence type="ECO:0000313" key="2">
    <source>
        <dbReference type="Proteomes" id="UP000297762"/>
    </source>
</evidence>
<dbReference type="EMBL" id="RQGF01000020">
    <property type="protein sequence ID" value="TGL62083.1"/>
    <property type="molecule type" value="Genomic_DNA"/>
</dbReference>
<dbReference type="OrthoDB" id="345006at2"/>
<dbReference type="AlphaFoldDB" id="A0A4R9KB93"/>
<reference evidence="1" key="1">
    <citation type="journal article" date="2019" name="PLoS Negl. Trop. Dis.">
        <title>Revisiting the worldwide diversity of Leptospira species in the environment.</title>
        <authorList>
            <person name="Vincent A.T."/>
            <person name="Schiettekatte O."/>
            <person name="Bourhy P."/>
            <person name="Veyrier F.J."/>
            <person name="Picardeau M."/>
        </authorList>
    </citation>
    <scope>NUCLEOTIDE SEQUENCE [LARGE SCALE GENOMIC DNA]</scope>
    <source>
        <strain evidence="1">201702455</strain>
    </source>
</reference>
<proteinExistence type="predicted"/>